<accession>A0A5E4Z1R5</accession>
<dbReference type="InterPro" id="IPR002347">
    <property type="entry name" value="SDR_fam"/>
</dbReference>
<evidence type="ECO:0000313" key="2">
    <source>
        <dbReference type="EMBL" id="VVE54598.1"/>
    </source>
</evidence>
<gene>
    <name evidence="2" type="ORF">PCO31111_04977</name>
</gene>
<keyword evidence="3" id="KW-1185">Reference proteome</keyword>
<dbReference type="PRINTS" id="PR00081">
    <property type="entry name" value="GDHRDH"/>
</dbReference>
<dbReference type="Proteomes" id="UP000383971">
    <property type="component" value="Unassembled WGS sequence"/>
</dbReference>
<dbReference type="AlphaFoldDB" id="A0A5E4Z1R5"/>
<protein>
    <submittedName>
        <fullName evidence="2">Short-chain dehydrogenase/reductase SDR</fullName>
    </submittedName>
</protein>
<name>A0A5E4Z1R5_9BURK</name>
<dbReference type="PANTHER" id="PTHR42879">
    <property type="entry name" value="3-OXOACYL-(ACYL-CARRIER-PROTEIN) REDUCTASE"/>
    <property type="match status" value="1"/>
</dbReference>
<dbReference type="InterPro" id="IPR050259">
    <property type="entry name" value="SDR"/>
</dbReference>
<sequence length="269" mass="28203">MELGIIGKRALVLGGNRGIGLGIARALVAEGASVVITGRDATRLGEAVDELRAIAFERGGNSQQRVEGRTVDLARVSTLPAFAAEIVETFGDIDILVNNTGGPGYGGASGRSASDWNDSFQEMVLSVITVTDAFLPAMRKRGWGRVMTVVSSGVVQPIPILGISNALRNALVTWSKTLSQEVAREGVTVNVLVPGRIDTERVRLTDAAVAGKERITVEEAQARSTATIPMGRYGTTAEFGALAAFVASEPASYITGSLMRCDGGNIRSV</sequence>
<dbReference type="PANTHER" id="PTHR42879:SF6">
    <property type="entry name" value="NADPH-DEPENDENT REDUCTASE BACG"/>
    <property type="match status" value="1"/>
</dbReference>
<comment type="similarity">
    <text evidence="1">Belongs to the short-chain dehydrogenases/reductases (SDR) family.</text>
</comment>
<dbReference type="InterPro" id="IPR036291">
    <property type="entry name" value="NAD(P)-bd_dom_sf"/>
</dbReference>
<reference evidence="2 3" key="1">
    <citation type="submission" date="2019-08" db="EMBL/GenBank/DDBJ databases">
        <authorList>
            <person name="Peeters C."/>
        </authorList>
    </citation>
    <scope>NUCLEOTIDE SEQUENCE [LARGE SCALE GENOMIC DNA]</scope>
    <source>
        <strain evidence="2 3">LMG 31111</strain>
    </source>
</reference>
<evidence type="ECO:0000313" key="3">
    <source>
        <dbReference type="Proteomes" id="UP000383971"/>
    </source>
</evidence>
<evidence type="ECO:0000256" key="1">
    <source>
        <dbReference type="ARBA" id="ARBA00006484"/>
    </source>
</evidence>
<dbReference type="Gene3D" id="3.40.50.720">
    <property type="entry name" value="NAD(P)-binding Rossmann-like Domain"/>
    <property type="match status" value="1"/>
</dbReference>
<organism evidence="2 3">
    <name type="scientific">Pandoraea communis</name>
    <dbReference type="NCBI Taxonomy" id="2508297"/>
    <lineage>
        <taxon>Bacteria</taxon>
        <taxon>Pseudomonadati</taxon>
        <taxon>Pseudomonadota</taxon>
        <taxon>Betaproteobacteria</taxon>
        <taxon>Burkholderiales</taxon>
        <taxon>Burkholderiaceae</taxon>
        <taxon>Pandoraea</taxon>
    </lineage>
</organism>
<proteinExistence type="inferred from homology"/>
<dbReference type="EMBL" id="CABPSE010000028">
    <property type="protein sequence ID" value="VVE54598.1"/>
    <property type="molecule type" value="Genomic_DNA"/>
</dbReference>
<dbReference type="RefSeq" id="WP_150587198.1">
    <property type="nucleotide sequence ID" value="NZ_CABPSE010000028.1"/>
</dbReference>
<dbReference type="Pfam" id="PF13561">
    <property type="entry name" value="adh_short_C2"/>
    <property type="match status" value="1"/>
</dbReference>
<dbReference type="SUPFAM" id="SSF51735">
    <property type="entry name" value="NAD(P)-binding Rossmann-fold domains"/>
    <property type="match status" value="1"/>
</dbReference>